<reference evidence="2" key="2">
    <citation type="submission" date="2020-09" db="EMBL/GenBank/DDBJ databases">
        <authorList>
            <person name="Sun Q."/>
            <person name="Zhou Y."/>
        </authorList>
    </citation>
    <scope>NUCLEOTIDE SEQUENCE</scope>
    <source>
        <strain evidence="2">CGMCC 1.15794</strain>
    </source>
</reference>
<name>A0A917IIZ0_9MICO</name>
<evidence type="ECO:0000313" key="2">
    <source>
        <dbReference type="EMBL" id="GGH48837.1"/>
    </source>
</evidence>
<evidence type="ECO:0000313" key="3">
    <source>
        <dbReference type="Proteomes" id="UP000657592"/>
    </source>
</evidence>
<dbReference type="EMBL" id="BMJY01000015">
    <property type="protein sequence ID" value="GGH48837.1"/>
    <property type="molecule type" value="Genomic_DNA"/>
</dbReference>
<dbReference type="RefSeq" id="WP_188756792.1">
    <property type="nucleotide sequence ID" value="NZ_BMJY01000015.1"/>
</dbReference>
<dbReference type="Gene3D" id="3.40.50.1820">
    <property type="entry name" value="alpha/beta hydrolase"/>
    <property type="match status" value="1"/>
</dbReference>
<dbReference type="Pfam" id="PF12146">
    <property type="entry name" value="Hydrolase_4"/>
    <property type="match status" value="1"/>
</dbReference>
<sequence>MPEFVDDHGVAIVYDVHPARGGGDAPGASGPVRGVVQLLHGVGEHAGRYGAVIDGLTAAGFSVYAADHRGHGRTGMRQHGDAAKLGRLGVGGHRAAVAACRRLGEIIREEHPSSPLILLGHSWGSFVAQMLLDRDPERYDALILSGSALRWPGSLNPGDLNAQWKTPGAMGTEWLSSDLSVGRAFLDDPLTTTVPLRKLFGVVDAARLFGLPRRGLRALAGHDIPVLLMVGRDDPVGGPHSVHRLARAYRERSGLEDITTLVYPDARHEIFNEVGQAAVRADLLAWLDARFPAP</sequence>
<proteinExistence type="predicted"/>
<dbReference type="AlphaFoldDB" id="A0A917IIZ0"/>
<dbReference type="SUPFAM" id="SSF53474">
    <property type="entry name" value="alpha/beta-Hydrolases"/>
    <property type="match status" value="1"/>
</dbReference>
<comment type="caution">
    <text evidence="2">The sequence shown here is derived from an EMBL/GenBank/DDBJ whole genome shotgun (WGS) entry which is preliminary data.</text>
</comment>
<dbReference type="GO" id="GO:0016787">
    <property type="term" value="F:hydrolase activity"/>
    <property type="evidence" value="ECO:0007669"/>
    <property type="project" value="UniProtKB-KW"/>
</dbReference>
<keyword evidence="2" id="KW-0378">Hydrolase</keyword>
<gene>
    <name evidence="2" type="ORF">GCM10010921_26600</name>
</gene>
<evidence type="ECO:0000259" key="1">
    <source>
        <dbReference type="Pfam" id="PF12146"/>
    </source>
</evidence>
<organism evidence="2 3">
    <name type="scientific">Microbacterium album</name>
    <dbReference type="NCBI Taxonomy" id="2053191"/>
    <lineage>
        <taxon>Bacteria</taxon>
        <taxon>Bacillati</taxon>
        <taxon>Actinomycetota</taxon>
        <taxon>Actinomycetes</taxon>
        <taxon>Micrococcales</taxon>
        <taxon>Microbacteriaceae</taxon>
        <taxon>Microbacterium</taxon>
    </lineage>
</organism>
<dbReference type="InterPro" id="IPR022742">
    <property type="entry name" value="Hydrolase_4"/>
</dbReference>
<dbReference type="PANTHER" id="PTHR11614">
    <property type="entry name" value="PHOSPHOLIPASE-RELATED"/>
    <property type="match status" value="1"/>
</dbReference>
<protein>
    <submittedName>
        <fullName evidence="2">Alpha/beta hydrolase</fullName>
    </submittedName>
</protein>
<dbReference type="InterPro" id="IPR029058">
    <property type="entry name" value="AB_hydrolase_fold"/>
</dbReference>
<feature type="domain" description="Serine aminopeptidase S33" evidence="1">
    <location>
        <begin position="31"/>
        <end position="273"/>
    </location>
</feature>
<reference evidence="2" key="1">
    <citation type="journal article" date="2014" name="Int. J. Syst. Evol. Microbiol.">
        <title>Complete genome sequence of Corynebacterium casei LMG S-19264T (=DSM 44701T), isolated from a smear-ripened cheese.</title>
        <authorList>
            <consortium name="US DOE Joint Genome Institute (JGI-PGF)"/>
            <person name="Walter F."/>
            <person name="Albersmeier A."/>
            <person name="Kalinowski J."/>
            <person name="Ruckert C."/>
        </authorList>
    </citation>
    <scope>NUCLEOTIDE SEQUENCE</scope>
    <source>
        <strain evidence="2">CGMCC 1.15794</strain>
    </source>
</reference>
<keyword evidence="3" id="KW-1185">Reference proteome</keyword>
<dbReference type="Proteomes" id="UP000657592">
    <property type="component" value="Unassembled WGS sequence"/>
</dbReference>
<accession>A0A917IIZ0</accession>
<dbReference type="InterPro" id="IPR051044">
    <property type="entry name" value="MAG_DAG_Lipase"/>
</dbReference>